<dbReference type="AlphaFoldDB" id="A0A0U4EI53"/>
<reference evidence="1 2" key="1">
    <citation type="submission" date="2016-01" db="EMBL/GenBank/DDBJ databases">
        <title>Complete genome sequence of strain Lentibacillus amyloliquefaciens LAM0015T isolated from saline sediment.</title>
        <authorList>
            <person name="Wang J.-L."/>
            <person name="He M.-X."/>
        </authorList>
    </citation>
    <scope>NUCLEOTIDE SEQUENCE [LARGE SCALE GENOMIC DNA]</scope>
    <source>
        <strain evidence="1 2">LAM0015</strain>
    </source>
</reference>
<organism evidence="1 2">
    <name type="scientific">Lentibacillus amyloliquefaciens</name>
    <dbReference type="NCBI Taxonomy" id="1472767"/>
    <lineage>
        <taxon>Bacteria</taxon>
        <taxon>Bacillati</taxon>
        <taxon>Bacillota</taxon>
        <taxon>Bacilli</taxon>
        <taxon>Bacillales</taxon>
        <taxon>Bacillaceae</taxon>
        <taxon>Lentibacillus</taxon>
    </lineage>
</organism>
<accession>A0A0U4EI53</accession>
<evidence type="ECO:0008006" key="3">
    <source>
        <dbReference type="Google" id="ProtNLM"/>
    </source>
</evidence>
<name>A0A0U4EI53_9BACI</name>
<dbReference type="RefSeq" id="WP_068447363.1">
    <property type="nucleotide sequence ID" value="NZ_CP013862.1"/>
</dbReference>
<evidence type="ECO:0000313" key="2">
    <source>
        <dbReference type="Proteomes" id="UP000050331"/>
    </source>
</evidence>
<protein>
    <recommendedName>
        <fullName evidence="3">D-isomer specific 2-hydroxyacid dehydrogenase NAD-binding domain-containing protein</fullName>
    </recommendedName>
</protein>
<dbReference type="KEGG" id="lao:AOX59_17165"/>
<sequence>MSEQPINARITQMVSLEDLVITNPMRKNEIALFKKEFTANPLKMDNVVTMPHIGSATQETRYKMGVIAVQNLVQGLNGEEPVNQIHKE</sequence>
<evidence type="ECO:0000313" key="1">
    <source>
        <dbReference type="EMBL" id="ALX50153.1"/>
    </source>
</evidence>
<gene>
    <name evidence="1" type="ORF">AOX59_17165</name>
</gene>
<keyword evidence="2" id="KW-1185">Reference proteome</keyword>
<dbReference type="Proteomes" id="UP000050331">
    <property type="component" value="Chromosome"/>
</dbReference>
<dbReference type="STRING" id="1472767.AOX59_17165"/>
<dbReference type="Gene3D" id="3.40.50.720">
    <property type="entry name" value="NAD(P)-binding Rossmann-like Domain"/>
    <property type="match status" value="2"/>
</dbReference>
<dbReference type="OrthoDB" id="9805416at2"/>
<dbReference type="EMBL" id="CP013862">
    <property type="protein sequence ID" value="ALX50153.1"/>
    <property type="molecule type" value="Genomic_DNA"/>
</dbReference>
<proteinExistence type="predicted"/>